<accession>A0A1E5UIA8</accession>
<keyword evidence="5" id="KW-0067">ATP-binding</keyword>
<dbReference type="Proteomes" id="UP000095767">
    <property type="component" value="Unassembled WGS sequence"/>
</dbReference>
<feature type="non-terminal residue" evidence="6">
    <location>
        <position position="1"/>
    </location>
</feature>
<gene>
    <name evidence="6" type="ORF">BAE44_0026375</name>
</gene>
<evidence type="ECO:0000256" key="5">
    <source>
        <dbReference type="ARBA" id="ARBA00022840"/>
    </source>
</evidence>
<evidence type="ECO:0000256" key="3">
    <source>
        <dbReference type="ARBA" id="ARBA00022741"/>
    </source>
</evidence>
<organism evidence="6 7">
    <name type="scientific">Dichanthelium oligosanthes</name>
    <dbReference type="NCBI Taxonomy" id="888268"/>
    <lineage>
        <taxon>Eukaryota</taxon>
        <taxon>Viridiplantae</taxon>
        <taxon>Streptophyta</taxon>
        <taxon>Embryophyta</taxon>
        <taxon>Tracheophyta</taxon>
        <taxon>Spermatophyta</taxon>
        <taxon>Magnoliopsida</taxon>
        <taxon>Liliopsida</taxon>
        <taxon>Poales</taxon>
        <taxon>Poaceae</taxon>
        <taxon>PACMAD clade</taxon>
        <taxon>Panicoideae</taxon>
        <taxon>Panicodae</taxon>
        <taxon>Paniceae</taxon>
        <taxon>Dichantheliinae</taxon>
        <taxon>Dichanthelium</taxon>
    </lineage>
</organism>
<dbReference type="EMBL" id="LWDX02076484">
    <property type="protein sequence ID" value="OEL12607.1"/>
    <property type="molecule type" value="Genomic_DNA"/>
</dbReference>
<reference evidence="6 7" key="1">
    <citation type="submission" date="2016-09" db="EMBL/GenBank/DDBJ databases">
        <title>The draft genome of Dichanthelium oligosanthes: A C3 panicoid grass species.</title>
        <authorList>
            <person name="Studer A.J."/>
            <person name="Schnable J.C."/>
            <person name="Brutnell T.P."/>
        </authorList>
    </citation>
    <scope>NUCLEOTIDE SEQUENCE [LARGE SCALE GENOMIC DNA]</scope>
    <source>
        <strain evidence="7">cv. Kellogg 1175</strain>
        <tissue evidence="6">Leaf</tissue>
    </source>
</reference>
<evidence type="ECO:0000256" key="1">
    <source>
        <dbReference type="ARBA" id="ARBA00022527"/>
    </source>
</evidence>
<evidence type="ECO:0000313" key="7">
    <source>
        <dbReference type="Proteomes" id="UP000095767"/>
    </source>
</evidence>
<dbReference type="InterPro" id="IPR011009">
    <property type="entry name" value="Kinase-like_dom_sf"/>
</dbReference>
<sequence>LRVGAQITDISRCIQIALLCVQTDPADRPPMSDVVLMLSNRMIIPCPKLEQLSPDVYQSNLPKSDATWSSFATWGSSDFTWPR</sequence>
<keyword evidence="4" id="KW-0418">Kinase</keyword>
<evidence type="ECO:0008006" key="8">
    <source>
        <dbReference type="Google" id="ProtNLM"/>
    </source>
</evidence>
<evidence type="ECO:0000313" key="6">
    <source>
        <dbReference type="EMBL" id="OEL12607.1"/>
    </source>
</evidence>
<name>A0A1E5UIA8_9POAL</name>
<dbReference type="PANTHER" id="PTHR27002">
    <property type="entry name" value="RECEPTOR-LIKE SERINE/THREONINE-PROTEIN KINASE SD1-8"/>
    <property type="match status" value="1"/>
</dbReference>
<keyword evidence="3" id="KW-0547">Nucleotide-binding</keyword>
<proteinExistence type="predicted"/>
<comment type="caution">
    <text evidence="6">The sequence shown here is derived from an EMBL/GenBank/DDBJ whole genome shotgun (WGS) entry which is preliminary data.</text>
</comment>
<keyword evidence="1" id="KW-0723">Serine/threonine-protein kinase</keyword>
<dbReference type="OrthoDB" id="689128at2759"/>
<evidence type="ECO:0000256" key="2">
    <source>
        <dbReference type="ARBA" id="ARBA00022679"/>
    </source>
</evidence>
<keyword evidence="2" id="KW-0808">Transferase</keyword>
<evidence type="ECO:0000256" key="4">
    <source>
        <dbReference type="ARBA" id="ARBA00022777"/>
    </source>
</evidence>
<dbReference type="AlphaFoldDB" id="A0A1E5UIA8"/>
<dbReference type="GO" id="GO:0004674">
    <property type="term" value="F:protein serine/threonine kinase activity"/>
    <property type="evidence" value="ECO:0007669"/>
    <property type="project" value="UniProtKB-KW"/>
</dbReference>
<dbReference type="GO" id="GO:0005886">
    <property type="term" value="C:plasma membrane"/>
    <property type="evidence" value="ECO:0007669"/>
    <property type="project" value="TreeGrafter"/>
</dbReference>
<protein>
    <recommendedName>
        <fullName evidence="8">S-locus receptor kinase C-terminal domain-containing protein</fullName>
    </recommendedName>
</protein>
<dbReference type="SUPFAM" id="SSF56112">
    <property type="entry name" value="Protein kinase-like (PK-like)"/>
    <property type="match status" value="1"/>
</dbReference>
<dbReference type="STRING" id="888268.A0A1E5UIA8"/>
<keyword evidence="7" id="KW-1185">Reference proteome</keyword>
<dbReference type="GO" id="GO:0005524">
    <property type="term" value="F:ATP binding"/>
    <property type="evidence" value="ECO:0007669"/>
    <property type="project" value="UniProtKB-KW"/>
</dbReference>